<dbReference type="OrthoDB" id="9803716at2"/>
<gene>
    <name evidence="2" type="ORF">ERS852551_03721</name>
</gene>
<dbReference type="AlphaFoldDB" id="A0A174UWS2"/>
<sequence length="318" mass="36217">MPKYYPINEDATRRAKNANSFSDYVPGSATAAYREMVDRAYTLGKQQKGRVDPMYHEKIDGLIDRYARKLAENINQSNLIDARVPSILIAGGSNFPVRKKEKQNAARDKNMGEYMQIEGLLDKVRSTGRGGISADDDRAVEKLEAKLAGLEAMQEEMKTVNAYYRKHKTLEGCPVLSAEEIGKLQSSMASDWRKNPVPYPSYLLTNNNANICRTRQRIEDLKSQSEYAGWAFPGGRAEINEGENRLQLFFEEKPSEEQRRELKSNGFKWAPSQGAWQRQLTKNAIYAAGRMEFLRPEDGQSPYQLQPFARKTEKDVTR</sequence>
<evidence type="ECO:0000256" key="1">
    <source>
        <dbReference type="SAM" id="MobiDB-lite"/>
    </source>
</evidence>
<accession>A0A174UWS2</accession>
<name>A0A174UWS2_9FIRM</name>
<dbReference type="Proteomes" id="UP000095765">
    <property type="component" value="Unassembled WGS sequence"/>
</dbReference>
<dbReference type="EMBL" id="CZBE01000047">
    <property type="protein sequence ID" value="CUQ25351.1"/>
    <property type="molecule type" value="Genomic_DNA"/>
</dbReference>
<evidence type="ECO:0000313" key="2">
    <source>
        <dbReference type="EMBL" id="CUQ25351.1"/>
    </source>
</evidence>
<dbReference type="RefSeq" id="WP_055246217.1">
    <property type="nucleotide sequence ID" value="NZ_CZBE01000047.1"/>
</dbReference>
<feature type="region of interest" description="Disordered" evidence="1">
    <location>
        <begin position="296"/>
        <end position="318"/>
    </location>
</feature>
<organism evidence="2 3">
    <name type="scientific">Anaerotruncus colihominis</name>
    <dbReference type="NCBI Taxonomy" id="169435"/>
    <lineage>
        <taxon>Bacteria</taxon>
        <taxon>Bacillati</taxon>
        <taxon>Bacillota</taxon>
        <taxon>Clostridia</taxon>
        <taxon>Eubacteriales</taxon>
        <taxon>Oscillospiraceae</taxon>
        <taxon>Anaerotruncus</taxon>
    </lineage>
</organism>
<evidence type="ECO:0000313" key="3">
    <source>
        <dbReference type="Proteomes" id="UP000095765"/>
    </source>
</evidence>
<proteinExistence type="predicted"/>
<reference evidence="2 3" key="1">
    <citation type="submission" date="2015-09" db="EMBL/GenBank/DDBJ databases">
        <authorList>
            <consortium name="Pathogen Informatics"/>
        </authorList>
    </citation>
    <scope>NUCLEOTIDE SEQUENCE [LARGE SCALE GENOMIC DNA]</scope>
    <source>
        <strain evidence="2 3">2789STDY5834939</strain>
    </source>
</reference>
<protein>
    <submittedName>
        <fullName evidence="2">Uncharacterized protein</fullName>
    </submittedName>
</protein>